<proteinExistence type="predicted"/>
<dbReference type="AlphaFoldDB" id="A0A1I9G2N8"/>
<evidence type="ECO:0000313" key="2">
    <source>
        <dbReference type="EMBL" id="CDP96710.1"/>
    </source>
</evidence>
<gene>
    <name evidence="2" type="primary">Bm13477</name>
    <name evidence="2" type="ORF">BM_Bm13477</name>
</gene>
<keyword evidence="1" id="KW-0812">Transmembrane</keyword>
<reference evidence="2" key="2">
    <citation type="submission" date="2012-12" db="EMBL/GenBank/DDBJ databases">
        <authorList>
            <consortium name="WormBase Consortium"/>
            <person name="Ghedin E."/>
            <person name="Paulini M."/>
        </authorList>
    </citation>
    <scope>NUCLEOTIDE SEQUENCE</scope>
    <source>
        <strain evidence="2">FR3</strain>
    </source>
</reference>
<organism evidence="2">
    <name type="scientific">Brugia malayi</name>
    <name type="common">Filarial nematode worm</name>
    <dbReference type="NCBI Taxonomy" id="6279"/>
    <lineage>
        <taxon>Eukaryota</taxon>
        <taxon>Metazoa</taxon>
        <taxon>Ecdysozoa</taxon>
        <taxon>Nematoda</taxon>
        <taxon>Chromadorea</taxon>
        <taxon>Rhabditida</taxon>
        <taxon>Spirurina</taxon>
        <taxon>Spiruromorpha</taxon>
        <taxon>Filarioidea</taxon>
        <taxon>Onchocercidae</taxon>
        <taxon>Brugia</taxon>
    </lineage>
</organism>
<sequence>MSRRASLNTTYSGTRNVVSFFLFAKLAAFFDSILRMELLNHRRFEILECVVQVELNLLSQFSVYTVSFVLASKALNMEKNEKRG</sequence>
<reference evidence="2" key="1">
    <citation type="journal article" date="2007" name="Science">
        <title>Draft genome of the filarial nematode parasite Brugia malayi.</title>
        <authorList>
            <person name="Ghedin E."/>
            <person name="Wang S."/>
            <person name="Spiro D."/>
            <person name="Caler E."/>
            <person name="Zhao Q."/>
            <person name="Crabtree J."/>
            <person name="Allen J.E."/>
            <person name="Delcher A.L."/>
            <person name="Guiliano D.B."/>
            <person name="Miranda-Saavedra D."/>
            <person name="Angiuoli S.V."/>
            <person name="Creasy T."/>
            <person name="Amedeo P."/>
            <person name="Haas B."/>
            <person name="El-Sayed N.M."/>
            <person name="Wortman J.R."/>
            <person name="Feldblyum T."/>
            <person name="Tallon L."/>
            <person name="Schatz M."/>
            <person name="Shumway M."/>
            <person name="Koo H."/>
            <person name="Salzberg S.L."/>
            <person name="Schobel S."/>
            <person name="Pertea M."/>
            <person name="Pop M."/>
            <person name="White O."/>
            <person name="Barton G.J."/>
            <person name="Carlow C.K."/>
            <person name="Crawford M.J."/>
            <person name="Daub J."/>
            <person name="Dimmic M.W."/>
            <person name="Estes C.F."/>
            <person name="Foster J.M."/>
            <person name="Ganatra M."/>
            <person name="Gregory W.F."/>
            <person name="Johnson N.M."/>
            <person name="Jin J."/>
            <person name="Komuniecki R."/>
            <person name="Korf I."/>
            <person name="Kumar S."/>
            <person name="Laney S."/>
            <person name="Li B.W."/>
            <person name="Li W."/>
            <person name="Lindblom T.H."/>
            <person name="Lustigman S."/>
            <person name="Ma D."/>
            <person name="Maina C.V."/>
            <person name="Martin D.M."/>
            <person name="McCarter J.P."/>
            <person name="McReynolds L."/>
            <person name="Mitreva M."/>
            <person name="Nutman T.B."/>
            <person name="Parkinson J."/>
            <person name="Peregrin-Alvarez J.M."/>
            <person name="Poole C."/>
            <person name="Ren Q."/>
            <person name="Saunders L."/>
            <person name="Sluder A.E."/>
            <person name="Smith K."/>
            <person name="Stanke M."/>
            <person name="Unnasch T.R."/>
            <person name="Ware J."/>
            <person name="Wei A.D."/>
            <person name="Weil G."/>
            <person name="Williams D.J."/>
            <person name="Zhang Y."/>
            <person name="Williams S.A."/>
            <person name="Fraser-Liggett C."/>
            <person name="Slatko B."/>
            <person name="Blaxter M.L."/>
            <person name="Scott A.L."/>
        </authorList>
    </citation>
    <scope>NUCLEOTIDE SEQUENCE</scope>
    <source>
        <strain evidence="2">FR3</strain>
    </source>
</reference>
<keyword evidence="1" id="KW-1133">Transmembrane helix</keyword>
<feature type="transmembrane region" description="Helical" evidence="1">
    <location>
        <begin position="17"/>
        <end position="34"/>
    </location>
</feature>
<name>A0A1I9G2N8_BRUMA</name>
<dbReference type="EMBL" id="LN856962">
    <property type="protein sequence ID" value="CDP96710.1"/>
    <property type="molecule type" value="Genomic_DNA"/>
</dbReference>
<keyword evidence="1" id="KW-0472">Membrane</keyword>
<protein>
    <submittedName>
        <fullName evidence="2">Bm13477</fullName>
    </submittedName>
</protein>
<evidence type="ECO:0000256" key="1">
    <source>
        <dbReference type="SAM" id="Phobius"/>
    </source>
</evidence>
<accession>A0A1I9G2N8</accession>